<evidence type="ECO:0000313" key="1">
    <source>
        <dbReference type="EMBL" id="GAG29095.1"/>
    </source>
</evidence>
<dbReference type="AlphaFoldDB" id="X0WEL8"/>
<organism evidence="1">
    <name type="scientific">marine sediment metagenome</name>
    <dbReference type="NCBI Taxonomy" id="412755"/>
    <lineage>
        <taxon>unclassified sequences</taxon>
        <taxon>metagenomes</taxon>
        <taxon>ecological metagenomes</taxon>
    </lineage>
</organism>
<reference evidence="1" key="1">
    <citation type="journal article" date="2014" name="Front. Microbiol.">
        <title>High frequency of phylogenetically diverse reductive dehalogenase-homologous genes in deep subseafloor sedimentary metagenomes.</title>
        <authorList>
            <person name="Kawai M."/>
            <person name="Futagami T."/>
            <person name="Toyoda A."/>
            <person name="Takaki Y."/>
            <person name="Nishi S."/>
            <person name="Hori S."/>
            <person name="Arai W."/>
            <person name="Tsubouchi T."/>
            <person name="Morono Y."/>
            <person name="Uchiyama I."/>
            <person name="Ito T."/>
            <person name="Fujiyama A."/>
            <person name="Inagaki F."/>
            <person name="Takami H."/>
        </authorList>
    </citation>
    <scope>NUCLEOTIDE SEQUENCE</scope>
    <source>
        <strain evidence="1">Expedition CK06-06</strain>
    </source>
</reference>
<comment type="caution">
    <text evidence="1">The sequence shown here is derived from an EMBL/GenBank/DDBJ whole genome shotgun (WGS) entry which is preliminary data.</text>
</comment>
<name>X0WEL8_9ZZZZ</name>
<protein>
    <submittedName>
        <fullName evidence="1">Uncharacterized protein</fullName>
    </submittedName>
</protein>
<sequence length="29" mass="3285">PSYNESFVVRSARPKGKKKPLLPAWEEGL</sequence>
<accession>X0WEL8</accession>
<gene>
    <name evidence="1" type="ORF">S01H1_71607</name>
</gene>
<feature type="non-terminal residue" evidence="1">
    <location>
        <position position="1"/>
    </location>
</feature>
<proteinExistence type="predicted"/>
<dbReference type="EMBL" id="BARS01047691">
    <property type="protein sequence ID" value="GAG29095.1"/>
    <property type="molecule type" value="Genomic_DNA"/>
</dbReference>